<evidence type="ECO:0000313" key="11">
    <source>
        <dbReference type="EMBL" id="CCI83672.1"/>
    </source>
</evidence>
<feature type="domain" description="Lipoprotein LpqB N-terminal" evidence="10">
    <location>
        <begin position="49"/>
        <end position="167"/>
    </location>
</feature>
<dbReference type="InterPro" id="IPR023959">
    <property type="entry name" value="LpqB"/>
</dbReference>
<comment type="similarity">
    <text evidence="6">Belongs to the LpqB lipoprotein family.</text>
</comment>
<evidence type="ECO:0000259" key="9">
    <source>
        <dbReference type="Pfam" id="PF10647"/>
    </source>
</evidence>
<dbReference type="InterPro" id="IPR019606">
    <property type="entry name" value="GerMN"/>
</dbReference>
<dbReference type="InterPro" id="IPR018910">
    <property type="entry name" value="LpqB_C"/>
</dbReference>
<organism evidence="11 14">
    <name type="scientific">Corynebacterium otitidis ATCC 51513</name>
    <dbReference type="NCBI Taxonomy" id="883169"/>
    <lineage>
        <taxon>Bacteria</taxon>
        <taxon>Bacillati</taxon>
        <taxon>Actinomycetota</taxon>
        <taxon>Actinomycetes</taxon>
        <taxon>Mycobacteriales</taxon>
        <taxon>Corynebacteriaceae</taxon>
        <taxon>Corynebacterium</taxon>
    </lineage>
</organism>
<dbReference type="AlphaFoldDB" id="I7L9A2"/>
<evidence type="ECO:0000256" key="6">
    <source>
        <dbReference type="HAMAP-Rule" id="MF_01373"/>
    </source>
</evidence>
<evidence type="ECO:0000259" key="8">
    <source>
        <dbReference type="Pfam" id="PF10646"/>
    </source>
</evidence>
<evidence type="ECO:0000313" key="12">
    <source>
        <dbReference type="EMBL" id="EJZ81934.1"/>
    </source>
</evidence>
<evidence type="ECO:0000256" key="7">
    <source>
        <dbReference type="SAM" id="SignalP"/>
    </source>
</evidence>
<dbReference type="HOGENOM" id="CLU_032207_1_0_11"/>
<dbReference type="PROSITE" id="PS51257">
    <property type="entry name" value="PROKAR_LIPOPROTEIN"/>
    <property type="match status" value="1"/>
</dbReference>
<dbReference type="EMBL" id="AHAE01000050">
    <property type="protein sequence ID" value="EJZ81934.1"/>
    <property type="molecule type" value="Genomic_DNA"/>
</dbReference>
<keyword evidence="13" id="KW-1185">Reference proteome</keyword>
<dbReference type="eggNOG" id="COG5401">
    <property type="taxonomic scope" value="Bacteria"/>
</dbReference>
<dbReference type="Pfam" id="PF10647">
    <property type="entry name" value="Gmad1"/>
    <property type="match status" value="1"/>
</dbReference>
<comment type="subcellular location">
    <subcellularLocation>
        <location evidence="6">Cell membrane</location>
        <topology evidence="6">Lipid-anchor</topology>
    </subcellularLocation>
</comment>
<dbReference type="InterPro" id="IPR059026">
    <property type="entry name" value="LpqB_N"/>
</dbReference>
<dbReference type="Pfam" id="PF10646">
    <property type="entry name" value="Germane"/>
    <property type="match status" value="1"/>
</dbReference>
<feature type="domain" description="GerMN" evidence="8">
    <location>
        <begin position="178"/>
        <end position="281"/>
    </location>
</feature>
<name>I7L9A2_9CORY</name>
<accession>I7L9A2</accession>
<sequence>MSFRRKAALVAALAAAALAAQSCTSLPANTDPEVLRAYDPQPSEAQNLEPVAGEDPDVTLRGFYQAAAIPTQDYQAARGFLGDRAAVDWDPHESTLVIDRINITTSTTRGSNARAFEVAGEVVGSLDANGSYTAHTGSYRAEVELEKNADDEWLLTDVPNGTLLERGQLLEHYRPRDVFFYRSGGDRLVGDRRWLYSQLRAEPSALINRVLRGPSEPLAPAVETRAPEDLTYTGFQDGTFHFVGAGGMSQEEFSGLAAQLAWTLQRAQVSGPYFFEFDGSVLGGEDGVSADDFTDVSPEREAESPPEFFALNENGVSRVSANTTQPVGGELGQGGRVSSAEIADNGTAMAVRSRADGDSELVVGAVDGPVAPVLQASTIARPTLEPDGESGWVVVDGERIVRASRGAGGAVETADVEAEELEDLDGSVSVLRLSPDGARAALIVDGRVYRAAVARPSPGERRLEQLSEIAGRLEGTAVSLEWLPDGDLVVGTSNAQSPIWQLGHDGAELSPLPSENVSAPVVGVAATSSTLYLTDSLAIRQRSAGMTEERRYWREVPGLQGVRSLPIVARATE</sequence>
<dbReference type="SUPFAM" id="SSF82171">
    <property type="entry name" value="DPP6 N-terminal domain-like"/>
    <property type="match status" value="1"/>
</dbReference>
<dbReference type="RefSeq" id="WP_004601031.1">
    <property type="nucleotide sequence ID" value="NZ_HF541867.1"/>
</dbReference>
<evidence type="ECO:0000256" key="3">
    <source>
        <dbReference type="ARBA" id="ARBA00023136"/>
    </source>
</evidence>
<reference evidence="12 13" key="2">
    <citation type="submission" date="2012-08" db="EMBL/GenBank/DDBJ databases">
        <title>The Genome Sequence of Turicella otitidis ATCC 51513.</title>
        <authorList>
            <consortium name="The Broad Institute Genome Sequencing Platform"/>
            <person name="Earl A."/>
            <person name="Ward D."/>
            <person name="Feldgarden M."/>
            <person name="Gevers D."/>
            <person name="Huys G."/>
            <person name="Walker B."/>
            <person name="Young S.K."/>
            <person name="Zeng Q."/>
            <person name="Gargeya S."/>
            <person name="Fitzgerald M."/>
            <person name="Haas B."/>
            <person name="Abouelleil A."/>
            <person name="Alvarado L."/>
            <person name="Arachchi H.M."/>
            <person name="Berlin A.M."/>
            <person name="Chapman S.B."/>
            <person name="Goldberg J."/>
            <person name="Griggs A."/>
            <person name="Gujja S."/>
            <person name="Hansen M."/>
            <person name="Howarth C."/>
            <person name="Imamovic A."/>
            <person name="Larimer J."/>
            <person name="McCowen C."/>
            <person name="Montmayeur A."/>
            <person name="Murphy C."/>
            <person name="Neiman D."/>
            <person name="Pearson M."/>
            <person name="Priest M."/>
            <person name="Roberts A."/>
            <person name="Saif S."/>
            <person name="Shea T."/>
            <person name="Sisk P."/>
            <person name="Sykes S."/>
            <person name="Wortman J."/>
            <person name="Nusbaum C."/>
            <person name="Birren B."/>
        </authorList>
    </citation>
    <scope>NUCLEOTIDE SEQUENCE [LARGE SCALE GENOMIC DNA]</scope>
    <source>
        <strain evidence="12 13">ATCC 51513</strain>
    </source>
</reference>
<evidence type="ECO:0000313" key="14">
    <source>
        <dbReference type="Proteomes" id="UP000011016"/>
    </source>
</evidence>
<keyword evidence="4 6" id="KW-0564">Palmitate</keyword>
<dbReference type="STRING" id="29321.AAV33_01475"/>
<comment type="caution">
    <text evidence="11">The sequence shown here is derived from an EMBL/GenBank/DDBJ whole genome shotgun (WGS) entry which is preliminary data.</text>
</comment>
<evidence type="ECO:0000313" key="13">
    <source>
        <dbReference type="Proteomes" id="UP000006078"/>
    </source>
</evidence>
<feature type="signal peptide" evidence="7">
    <location>
        <begin position="1"/>
        <end position="22"/>
    </location>
</feature>
<keyword evidence="1 6" id="KW-1003">Cell membrane</keyword>
<evidence type="ECO:0000256" key="1">
    <source>
        <dbReference type="ARBA" id="ARBA00022475"/>
    </source>
</evidence>
<feature type="chain" id="PRO_5038329512" description="Lipoprotein LpqB" evidence="7">
    <location>
        <begin position="23"/>
        <end position="573"/>
    </location>
</feature>
<dbReference type="HAMAP" id="MF_01373">
    <property type="entry name" value="LpqB_lipoprot"/>
    <property type="match status" value="1"/>
</dbReference>
<dbReference type="EMBL" id="CAJZ01000128">
    <property type="protein sequence ID" value="CCI83672.1"/>
    <property type="molecule type" value="Genomic_DNA"/>
</dbReference>
<proteinExistence type="inferred from homology"/>
<reference evidence="11 14" key="1">
    <citation type="journal article" date="2012" name="J. Bacteriol.">
        <title>Draft Genome Sequence of Turicella otitidis ATCC 51513, Isolated from Middle Ear Fluid from a Child with Otitis Media.</title>
        <authorList>
            <person name="Brinkrolf K."/>
            <person name="Schneider J."/>
            <person name="Knecht M."/>
            <person name="Ruckert C."/>
            <person name="Tauch A."/>
        </authorList>
    </citation>
    <scope>NUCLEOTIDE SEQUENCE [LARGE SCALE GENOMIC DNA]</scope>
    <source>
        <strain evidence="11 14">ATCC 51513</strain>
    </source>
</reference>
<keyword evidence="5 6" id="KW-0449">Lipoprotein</keyword>
<evidence type="ECO:0000259" key="10">
    <source>
        <dbReference type="Pfam" id="PF25976"/>
    </source>
</evidence>
<feature type="domain" description="Lipoprotein LpqB C-terminal" evidence="9">
    <location>
        <begin position="316"/>
        <end position="568"/>
    </location>
</feature>
<dbReference type="Proteomes" id="UP000011016">
    <property type="component" value="Unassembled WGS sequence"/>
</dbReference>
<evidence type="ECO:0000256" key="5">
    <source>
        <dbReference type="ARBA" id="ARBA00023288"/>
    </source>
</evidence>
<dbReference type="Pfam" id="PF25976">
    <property type="entry name" value="LpqB_N"/>
    <property type="match status" value="1"/>
</dbReference>
<keyword evidence="3 6" id="KW-0472">Membrane</keyword>
<gene>
    <name evidence="6 11" type="primary">lpqB</name>
    <name evidence="11" type="ORF">BN46_0944</name>
    <name evidence="12" type="ORF">HMPREF9719_01141</name>
</gene>
<dbReference type="Proteomes" id="UP000006078">
    <property type="component" value="Unassembled WGS sequence"/>
</dbReference>
<dbReference type="GO" id="GO:0005886">
    <property type="term" value="C:plasma membrane"/>
    <property type="evidence" value="ECO:0007669"/>
    <property type="project" value="UniProtKB-SubCell"/>
</dbReference>
<keyword evidence="2 6" id="KW-0732">Signal</keyword>
<protein>
    <recommendedName>
        <fullName evidence="6">Lipoprotein LpqB</fullName>
    </recommendedName>
</protein>
<evidence type="ECO:0000256" key="4">
    <source>
        <dbReference type="ARBA" id="ARBA00023139"/>
    </source>
</evidence>
<dbReference type="OrthoDB" id="3226781at2"/>
<evidence type="ECO:0000256" key="2">
    <source>
        <dbReference type="ARBA" id="ARBA00022729"/>
    </source>
</evidence>